<sequence length="78" mass="8540">MIIKILGAGCDKCHKAVENTKKAIEELGIDATIEEVEDLITMMKYGVMSTPGIVIDEKVVLVGRIPEVEDIKKIVEGK</sequence>
<comment type="caution">
    <text evidence="2">The sequence shown here is derived from an EMBL/GenBank/DDBJ whole genome shotgun (WGS) entry which is preliminary data.</text>
</comment>
<proteinExistence type="predicted"/>
<organism evidence="2 3">
    <name type="scientific">Tissierella simiarum</name>
    <dbReference type="NCBI Taxonomy" id="2841534"/>
    <lineage>
        <taxon>Bacteria</taxon>
        <taxon>Bacillati</taxon>
        <taxon>Bacillota</taxon>
        <taxon>Tissierellia</taxon>
        <taxon>Tissierellales</taxon>
        <taxon>Tissierellaceae</taxon>
        <taxon>Tissierella</taxon>
    </lineage>
</organism>
<keyword evidence="3" id="KW-1185">Reference proteome</keyword>
<dbReference type="InterPro" id="IPR012336">
    <property type="entry name" value="Thioredoxin-like_fold"/>
</dbReference>
<accession>A0ABS6E231</accession>
<dbReference type="PANTHER" id="PTHR36450">
    <property type="entry name" value="THIOREDOXIN"/>
    <property type="match status" value="1"/>
</dbReference>
<dbReference type="NCBIfam" id="TIGR00412">
    <property type="entry name" value="redox_disulf_2"/>
    <property type="match status" value="1"/>
</dbReference>
<dbReference type="Pfam" id="PF13192">
    <property type="entry name" value="Thioredoxin_3"/>
    <property type="match status" value="1"/>
</dbReference>
<dbReference type="Proteomes" id="UP000749471">
    <property type="component" value="Unassembled WGS sequence"/>
</dbReference>
<evidence type="ECO:0000313" key="3">
    <source>
        <dbReference type="Proteomes" id="UP000749471"/>
    </source>
</evidence>
<dbReference type="PIRSF" id="PIRSF037031">
    <property type="entry name" value="Redox_disulphide_2"/>
    <property type="match status" value="1"/>
</dbReference>
<dbReference type="RefSeq" id="WP_216515748.1">
    <property type="nucleotide sequence ID" value="NZ_JAHLPM010000001.1"/>
</dbReference>
<feature type="domain" description="Thioredoxin-like fold" evidence="1">
    <location>
        <begin position="1"/>
        <end position="76"/>
    </location>
</feature>
<protein>
    <submittedName>
        <fullName evidence="2">TM0996/MTH895 family glutaredoxin-like protein</fullName>
    </submittedName>
</protein>
<reference evidence="2 3" key="1">
    <citation type="submission" date="2021-06" db="EMBL/GenBank/DDBJ databases">
        <authorList>
            <person name="Sun Q."/>
            <person name="Li D."/>
        </authorList>
    </citation>
    <scope>NUCLEOTIDE SEQUENCE [LARGE SCALE GENOMIC DNA]</scope>
    <source>
        <strain evidence="2 3">MSJ-40</strain>
    </source>
</reference>
<name>A0ABS6E231_9FIRM</name>
<dbReference type="InterPro" id="IPR005243">
    <property type="entry name" value="THIRX-like_proc"/>
</dbReference>
<dbReference type="PANTHER" id="PTHR36450:SF1">
    <property type="entry name" value="THIOREDOXIN"/>
    <property type="match status" value="1"/>
</dbReference>
<evidence type="ECO:0000259" key="1">
    <source>
        <dbReference type="Pfam" id="PF13192"/>
    </source>
</evidence>
<evidence type="ECO:0000313" key="2">
    <source>
        <dbReference type="EMBL" id="MBU5436495.1"/>
    </source>
</evidence>
<gene>
    <name evidence="2" type="ORF">KQI42_00665</name>
</gene>
<dbReference type="EMBL" id="JAHLPM010000001">
    <property type="protein sequence ID" value="MBU5436495.1"/>
    <property type="molecule type" value="Genomic_DNA"/>
</dbReference>